<evidence type="ECO:0000256" key="1">
    <source>
        <dbReference type="ARBA" id="ARBA00004496"/>
    </source>
</evidence>
<dbReference type="EMBL" id="CAUJNA010003216">
    <property type="protein sequence ID" value="CAJ1395962.1"/>
    <property type="molecule type" value="Genomic_DNA"/>
</dbReference>
<dbReference type="InterPro" id="IPR002048">
    <property type="entry name" value="EF_hand_dom"/>
</dbReference>
<reference evidence="8" key="1">
    <citation type="submission" date="2023-08" db="EMBL/GenBank/DDBJ databases">
        <authorList>
            <person name="Chen Y."/>
            <person name="Shah S."/>
            <person name="Dougan E. K."/>
            <person name="Thang M."/>
            <person name="Chan C."/>
        </authorList>
    </citation>
    <scope>NUCLEOTIDE SEQUENCE</scope>
</reference>
<protein>
    <recommendedName>
        <fullName evidence="10">JmjC domain-containing protein</fullName>
    </recommendedName>
</protein>
<dbReference type="SUPFAM" id="SSF51197">
    <property type="entry name" value="Clavaminate synthase-like"/>
    <property type="match status" value="1"/>
</dbReference>
<dbReference type="PROSITE" id="PS00018">
    <property type="entry name" value="EF_HAND_1"/>
    <property type="match status" value="2"/>
</dbReference>
<proteinExistence type="predicted"/>
<dbReference type="PANTHER" id="PTHR12461">
    <property type="entry name" value="HYPOXIA-INDUCIBLE FACTOR 1 ALPHA INHIBITOR-RELATED"/>
    <property type="match status" value="1"/>
</dbReference>
<evidence type="ECO:0008006" key="10">
    <source>
        <dbReference type="Google" id="ProtNLM"/>
    </source>
</evidence>
<keyword evidence="2" id="KW-0963">Cytoplasm</keyword>
<evidence type="ECO:0000256" key="4">
    <source>
        <dbReference type="ARBA" id="ARBA00037342"/>
    </source>
</evidence>
<dbReference type="InterPro" id="IPR014710">
    <property type="entry name" value="RmlC-like_jellyroll"/>
</dbReference>
<dbReference type="Gene3D" id="1.10.238.10">
    <property type="entry name" value="EF-hand"/>
    <property type="match status" value="1"/>
</dbReference>
<evidence type="ECO:0000256" key="2">
    <source>
        <dbReference type="ARBA" id="ARBA00022490"/>
    </source>
</evidence>
<comment type="caution">
    <text evidence="8">The sequence shown here is derived from an EMBL/GenBank/DDBJ whole genome shotgun (WGS) entry which is preliminary data.</text>
</comment>
<evidence type="ECO:0000313" key="8">
    <source>
        <dbReference type="EMBL" id="CAJ1395962.1"/>
    </source>
</evidence>
<dbReference type="GO" id="GO:0005509">
    <property type="term" value="F:calcium ion binding"/>
    <property type="evidence" value="ECO:0007669"/>
    <property type="project" value="InterPro"/>
</dbReference>
<dbReference type="Proteomes" id="UP001178507">
    <property type="component" value="Unassembled WGS sequence"/>
</dbReference>
<feature type="domain" description="EF-hand" evidence="6">
    <location>
        <begin position="39"/>
        <end position="74"/>
    </location>
</feature>
<evidence type="ECO:0000259" key="6">
    <source>
        <dbReference type="PROSITE" id="PS50222"/>
    </source>
</evidence>
<dbReference type="InterPro" id="IPR018247">
    <property type="entry name" value="EF_Hand_1_Ca_BS"/>
</dbReference>
<accession>A0AA36N6E3</accession>
<keyword evidence="9" id="KW-1185">Reference proteome</keyword>
<evidence type="ECO:0000313" key="9">
    <source>
        <dbReference type="Proteomes" id="UP001178507"/>
    </source>
</evidence>
<keyword evidence="3" id="KW-0106">Calcium</keyword>
<gene>
    <name evidence="8" type="ORF">EVOR1521_LOCUS20267</name>
</gene>
<dbReference type="InterPro" id="IPR041667">
    <property type="entry name" value="Cupin_8"/>
</dbReference>
<feature type="domain" description="JmjC" evidence="7">
    <location>
        <begin position="189"/>
        <end position="350"/>
    </location>
</feature>
<feature type="compositionally biased region" description="Low complexity" evidence="5">
    <location>
        <begin position="197"/>
        <end position="211"/>
    </location>
</feature>
<sequence length="697" mass="75817">MYDQNLSELELFHEIDQNGDGILTRGEMAAALRRLGCPLSPSELDGVLRCFDADGSGSIDFSEFYLIIKEESDLIERKEPEAKDPRLCGFTVGDRVRLKCKLLSELSGASLLKDDFNVTTGKVMGPGKRQGIITIALEKNGEEMTVKAGLLARLTATKGHHHGCMCPTCFVECYGTDYFGYAPDDEENPYMPKNEVSTASPASPSSGLSPRSTRDGSPMSSPTATARGALDRSCHQDAYGVNFVAQLAGEKRWLLFEPDSSWLQPHRLPYEDSSTFTDFDPLSARQLPVDVAGQRRCGLQAVLGPGDVLAVPRHWFHAVECVSDWSLSLNQWFDAAGDAEQRVPRSNEAMGSRLVHEAVARCLASPLLEARPEPWWLNPDEELQDTAGNLEYLTSALEVVAGEEVDASAVQAALLRAATRPEVVSKIVALVKEEVLSSAAAGKARRLARPALANGPAVRFTAEPSRRTEVRQKTGASVRGGSQALCVAAIAGARRVARTLRRPHGRLRPLCALEPAAAQATEVLVDFQAFVEWLVNLERMRGKSAPRTYRSLDRRVKSLTRRLKVRGIHLCFVAKDAADCCSAPEDAHLWLAEDQIRASLKGSCWKKCGELRRASVRFRELAACLEACRARRSEDAAGPRRGAKLPAAHGFCEFTGRQCAWVATASARRACGCHGCATARAGSFLDAAPARLGAFAD</sequence>
<comment type="function">
    <text evidence="4">May play a role in cellular stress response.</text>
</comment>
<evidence type="ECO:0000256" key="5">
    <source>
        <dbReference type="SAM" id="MobiDB-lite"/>
    </source>
</evidence>
<evidence type="ECO:0000256" key="3">
    <source>
        <dbReference type="ARBA" id="ARBA00022837"/>
    </source>
</evidence>
<dbReference type="CDD" id="cd00051">
    <property type="entry name" value="EFh"/>
    <property type="match status" value="1"/>
</dbReference>
<comment type="subcellular location">
    <subcellularLocation>
        <location evidence="1">Cytoplasm</location>
    </subcellularLocation>
</comment>
<organism evidence="8 9">
    <name type="scientific">Effrenium voratum</name>
    <dbReference type="NCBI Taxonomy" id="2562239"/>
    <lineage>
        <taxon>Eukaryota</taxon>
        <taxon>Sar</taxon>
        <taxon>Alveolata</taxon>
        <taxon>Dinophyceae</taxon>
        <taxon>Suessiales</taxon>
        <taxon>Symbiodiniaceae</taxon>
        <taxon>Effrenium</taxon>
    </lineage>
</organism>
<feature type="region of interest" description="Disordered" evidence="5">
    <location>
        <begin position="189"/>
        <end position="227"/>
    </location>
</feature>
<dbReference type="InterPro" id="IPR003347">
    <property type="entry name" value="JmjC_dom"/>
</dbReference>
<dbReference type="InterPro" id="IPR011992">
    <property type="entry name" value="EF-hand-dom_pair"/>
</dbReference>
<dbReference type="PANTHER" id="PTHR12461:SF43">
    <property type="entry name" value="HSPB1-ASSOCIATED PROTEIN 1"/>
    <property type="match status" value="1"/>
</dbReference>
<dbReference type="PROSITE" id="PS50222">
    <property type="entry name" value="EF_HAND_2"/>
    <property type="match status" value="2"/>
</dbReference>
<dbReference type="PROSITE" id="PS51184">
    <property type="entry name" value="JMJC"/>
    <property type="match status" value="1"/>
</dbReference>
<dbReference type="AlphaFoldDB" id="A0AA36N6E3"/>
<dbReference type="Gene3D" id="2.60.120.10">
    <property type="entry name" value="Jelly Rolls"/>
    <property type="match status" value="1"/>
</dbReference>
<evidence type="ECO:0000259" key="7">
    <source>
        <dbReference type="PROSITE" id="PS51184"/>
    </source>
</evidence>
<dbReference type="Pfam" id="PF13621">
    <property type="entry name" value="Cupin_8"/>
    <property type="match status" value="1"/>
</dbReference>
<name>A0AA36N6E3_9DINO</name>
<dbReference type="GO" id="GO:0005737">
    <property type="term" value="C:cytoplasm"/>
    <property type="evidence" value="ECO:0007669"/>
    <property type="project" value="UniProtKB-SubCell"/>
</dbReference>
<dbReference type="SMART" id="SM00054">
    <property type="entry name" value="EFh"/>
    <property type="match status" value="2"/>
</dbReference>
<dbReference type="SUPFAM" id="SSF47473">
    <property type="entry name" value="EF-hand"/>
    <property type="match status" value="1"/>
</dbReference>
<dbReference type="Pfam" id="PF13499">
    <property type="entry name" value="EF-hand_7"/>
    <property type="match status" value="1"/>
</dbReference>
<feature type="domain" description="EF-hand" evidence="6">
    <location>
        <begin position="10"/>
        <end position="38"/>
    </location>
</feature>